<organism evidence="1">
    <name type="scientific">marine sediment metagenome</name>
    <dbReference type="NCBI Taxonomy" id="412755"/>
    <lineage>
        <taxon>unclassified sequences</taxon>
        <taxon>metagenomes</taxon>
        <taxon>ecological metagenomes</taxon>
    </lineage>
</organism>
<gene>
    <name evidence="1" type="ORF">LCGC14_2281830</name>
</gene>
<dbReference type="AlphaFoldDB" id="A0A0F9CUH1"/>
<comment type="caution">
    <text evidence="1">The sequence shown here is derived from an EMBL/GenBank/DDBJ whole genome shotgun (WGS) entry which is preliminary data.</text>
</comment>
<feature type="non-terminal residue" evidence="1">
    <location>
        <position position="148"/>
    </location>
</feature>
<name>A0A0F9CUH1_9ZZZZ</name>
<sequence length="148" mass="16227">MTNVTINKSNTVVYVPLSFTGGLTDLTLTIRRPNGTIFDTIILSEQSGGIYTAFYTPDALGAWQEKVSSVVNNDLVIRAYDVVSYDTTDIKSQTDSIETKIDTVDTKVDTVDGKVDIIAVDSDGIIWFVQHYEGEERAVGGLYKFDGS</sequence>
<evidence type="ECO:0000313" key="1">
    <source>
        <dbReference type="EMBL" id="KKL52804.1"/>
    </source>
</evidence>
<dbReference type="EMBL" id="LAZR01031763">
    <property type="protein sequence ID" value="KKL52804.1"/>
    <property type="molecule type" value="Genomic_DNA"/>
</dbReference>
<reference evidence="1" key="1">
    <citation type="journal article" date="2015" name="Nature">
        <title>Complex archaea that bridge the gap between prokaryotes and eukaryotes.</title>
        <authorList>
            <person name="Spang A."/>
            <person name="Saw J.H."/>
            <person name="Jorgensen S.L."/>
            <person name="Zaremba-Niedzwiedzka K."/>
            <person name="Martijn J."/>
            <person name="Lind A.E."/>
            <person name="van Eijk R."/>
            <person name="Schleper C."/>
            <person name="Guy L."/>
            <person name="Ettema T.J."/>
        </authorList>
    </citation>
    <scope>NUCLEOTIDE SEQUENCE</scope>
</reference>
<proteinExistence type="predicted"/>
<accession>A0A0F9CUH1</accession>
<protein>
    <submittedName>
        <fullName evidence="1">Uncharacterized protein</fullName>
    </submittedName>
</protein>